<evidence type="ECO:0000256" key="2">
    <source>
        <dbReference type="ARBA" id="ARBA00005466"/>
    </source>
</evidence>
<proteinExistence type="inferred from homology"/>
<gene>
    <name evidence="8" type="ORF">SAMN05421819_1165</name>
</gene>
<dbReference type="SUPFAM" id="SSF56176">
    <property type="entry name" value="FAD-binding/transporter-associated domain-like"/>
    <property type="match status" value="1"/>
</dbReference>
<keyword evidence="5" id="KW-0560">Oxidoreductase</keyword>
<comment type="cofactor">
    <cofactor evidence="1">
        <name>FAD</name>
        <dbReference type="ChEBI" id="CHEBI:57692"/>
    </cofactor>
</comment>
<dbReference type="Gene3D" id="3.40.462.20">
    <property type="match status" value="1"/>
</dbReference>
<evidence type="ECO:0000313" key="8">
    <source>
        <dbReference type="EMBL" id="SEF77837.1"/>
    </source>
</evidence>
<dbReference type="InterPro" id="IPR016169">
    <property type="entry name" value="FAD-bd_PCMH_sub2"/>
</dbReference>
<evidence type="ECO:0000256" key="6">
    <source>
        <dbReference type="SAM" id="MobiDB-lite"/>
    </source>
</evidence>
<feature type="region of interest" description="Disordered" evidence="6">
    <location>
        <begin position="297"/>
        <end position="318"/>
    </location>
</feature>
<evidence type="ECO:0000256" key="4">
    <source>
        <dbReference type="ARBA" id="ARBA00022827"/>
    </source>
</evidence>
<dbReference type="PANTHER" id="PTHR42973">
    <property type="entry name" value="BINDING OXIDOREDUCTASE, PUTATIVE (AFU_ORTHOLOGUE AFUA_1G17690)-RELATED"/>
    <property type="match status" value="1"/>
</dbReference>
<dbReference type="InterPro" id="IPR006094">
    <property type="entry name" value="Oxid_FAD_bind_N"/>
</dbReference>
<sequence length="516" mass="56298">MAIVVSRHDSRYQTLKQGQNLRWPSVEANAAARIVLCENAADAADALQAIVSEGVRPTVRSGGHCYEDFVVNNPAGAILDLSLMSTVGKRSGESVYRIGPGAQLWNAYSELYKRYGATLPAGTCGTVGAGGHITGGGYGLLSRLHGLSCDWLSAVDILTVDAKGTVVPRTASAHRDADLFRACRGGGGGNFGVITSYVFDELPQAPAEVIEAHVRFIWSDTTVERFVRIMKTFGDYWETRGQAPDTWGMFAVLTVAHHSNPGFGMSVQFCNPDGTCNDLTVLNDYLDLFAQCGGVTTTTAPKTTHGQPSGGKAATPRDPTEAVCLGVHTVRRTSWLYATATEAGGPGRLRGKYKSVYMKRGFTEAEARCIYKHMHRTAGSIDLKASMVEIDSYGGAINRPGFANTTAMAQRSSVIKMQPMTFWSDAEDDAAHSTWLNDFYTELYSGPDSDPLHPGTPFPGPRYEGCYINYPDKEMLAYPYWPQLYYGVEGLYPFLQAVKRKYDPNNIFHHAMSIRN</sequence>
<dbReference type="EMBL" id="FNVA01000001">
    <property type="protein sequence ID" value="SEF77837.1"/>
    <property type="molecule type" value="Genomic_DNA"/>
</dbReference>
<dbReference type="InterPro" id="IPR012951">
    <property type="entry name" value="BBE"/>
</dbReference>
<dbReference type="GO" id="GO:0071949">
    <property type="term" value="F:FAD binding"/>
    <property type="evidence" value="ECO:0007669"/>
    <property type="project" value="InterPro"/>
</dbReference>
<keyword evidence="3" id="KW-0285">Flavoprotein</keyword>
<dbReference type="PROSITE" id="PS51387">
    <property type="entry name" value="FAD_PCMH"/>
    <property type="match status" value="1"/>
</dbReference>
<evidence type="ECO:0000259" key="7">
    <source>
        <dbReference type="PROSITE" id="PS51387"/>
    </source>
</evidence>
<keyword evidence="9" id="KW-1185">Reference proteome</keyword>
<evidence type="ECO:0000256" key="3">
    <source>
        <dbReference type="ARBA" id="ARBA00022630"/>
    </source>
</evidence>
<dbReference type="OrthoDB" id="545125at2"/>
<dbReference type="RefSeq" id="WP_103931974.1">
    <property type="nucleotide sequence ID" value="NZ_FNVA01000001.1"/>
</dbReference>
<dbReference type="Pfam" id="PF08031">
    <property type="entry name" value="BBE"/>
    <property type="match status" value="1"/>
</dbReference>
<protein>
    <submittedName>
        <fullName evidence="8">FAD/FMN-containing dehydrogenase</fullName>
    </submittedName>
</protein>
<feature type="domain" description="FAD-binding PCMH-type" evidence="7">
    <location>
        <begin position="27"/>
        <end position="204"/>
    </location>
</feature>
<dbReference type="GO" id="GO:0016491">
    <property type="term" value="F:oxidoreductase activity"/>
    <property type="evidence" value="ECO:0007669"/>
    <property type="project" value="UniProtKB-KW"/>
</dbReference>
<name>A0A1H5UUF0_9BACT</name>
<evidence type="ECO:0000256" key="1">
    <source>
        <dbReference type="ARBA" id="ARBA00001974"/>
    </source>
</evidence>
<dbReference type="Pfam" id="PF01565">
    <property type="entry name" value="FAD_binding_4"/>
    <property type="match status" value="1"/>
</dbReference>
<accession>A0A1H5UUF0</accession>
<dbReference type="InterPro" id="IPR036318">
    <property type="entry name" value="FAD-bd_PCMH-like_sf"/>
</dbReference>
<keyword evidence="4" id="KW-0274">FAD</keyword>
<dbReference type="AlphaFoldDB" id="A0A1H5UUF0"/>
<dbReference type="InterPro" id="IPR016166">
    <property type="entry name" value="FAD-bd_PCMH"/>
</dbReference>
<dbReference type="PANTHER" id="PTHR42973:SF39">
    <property type="entry name" value="FAD-BINDING PCMH-TYPE DOMAIN-CONTAINING PROTEIN"/>
    <property type="match status" value="1"/>
</dbReference>
<dbReference type="Proteomes" id="UP000236728">
    <property type="component" value="Unassembled WGS sequence"/>
</dbReference>
<reference evidence="8 9" key="1">
    <citation type="submission" date="2016-10" db="EMBL/GenBank/DDBJ databases">
        <authorList>
            <person name="de Groot N.N."/>
        </authorList>
    </citation>
    <scope>NUCLEOTIDE SEQUENCE [LARGE SCALE GENOMIC DNA]</scope>
    <source>
        <strain evidence="8 9">DSM 22489</strain>
    </source>
</reference>
<dbReference type="InterPro" id="IPR050416">
    <property type="entry name" value="FAD-linked_Oxidoreductase"/>
</dbReference>
<dbReference type="Gene3D" id="3.30.465.10">
    <property type="match status" value="1"/>
</dbReference>
<comment type="similarity">
    <text evidence="2">Belongs to the oxygen-dependent FAD-linked oxidoreductase family.</text>
</comment>
<evidence type="ECO:0000256" key="5">
    <source>
        <dbReference type="ARBA" id="ARBA00023002"/>
    </source>
</evidence>
<evidence type="ECO:0000313" key="9">
    <source>
        <dbReference type="Proteomes" id="UP000236728"/>
    </source>
</evidence>
<organism evidence="8 9">
    <name type="scientific">Bryocella elongata</name>
    <dbReference type="NCBI Taxonomy" id="863522"/>
    <lineage>
        <taxon>Bacteria</taxon>
        <taxon>Pseudomonadati</taxon>
        <taxon>Acidobacteriota</taxon>
        <taxon>Terriglobia</taxon>
        <taxon>Terriglobales</taxon>
        <taxon>Acidobacteriaceae</taxon>
        <taxon>Bryocella</taxon>
    </lineage>
</organism>